<evidence type="ECO:0000256" key="3">
    <source>
        <dbReference type="ARBA" id="ARBA00022824"/>
    </source>
</evidence>
<keyword evidence="9" id="KW-1185">Reference proteome</keyword>
<gene>
    <name evidence="7" type="ORF">GpartN1_g3323.t1</name>
    <name evidence="8" type="ORF">GpartN1_g4075.t1</name>
</gene>
<sequence>MKVIHEGEIVLTFPHSTNWLQRFYEWLRLTYYRYCLWTAVYVMTTGEQIFVNGMALLIVSLVAYKLLASSLSRYGFYQLVDDLGVTWRTY</sequence>
<keyword evidence="4 6" id="KW-1133">Transmembrane helix</keyword>
<evidence type="ECO:0000313" key="8">
    <source>
        <dbReference type="EMBL" id="GJQ12284.1"/>
    </source>
</evidence>
<accession>A0A9C7PXC6</accession>
<proteinExistence type="predicted"/>
<keyword evidence="5 6" id="KW-0472">Membrane</keyword>
<dbReference type="EMBL" id="BQMJ01000025">
    <property type="protein sequence ID" value="GJQ11532.1"/>
    <property type="molecule type" value="Genomic_DNA"/>
</dbReference>
<dbReference type="EMBL" id="BQMJ01000032">
    <property type="protein sequence ID" value="GJQ12284.1"/>
    <property type="molecule type" value="Genomic_DNA"/>
</dbReference>
<feature type="transmembrane region" description="Helical" evidence="6">
    <location>
        <begin position="49"/>
        <end position="67"/>
    </location>
</feature>
<evidence type="ECO:0000256" key="5">
    <source>
        <dbReference type="ARBA" id="ARBA00023136"/>
    </source>
</evidence>
<comment type="subcellular location">
    <subcellularLocation>
        <location evidence="1">Endoplasmic reticulum membrane</location>
        <topology evidence="1">Multi-pass membrane protein</topology>
    </subcellularLocation>
</comment>
<keyword evidence="3" id="KW-0256">Endoplasmic reticulum</keyword>
<reference evidence="8" key="2">
    <citation type="submission" date="2022-01" db="EMBL/GenBank/DDBJ databases">
        <authorList>
            <person name="Hirooka S."/>
            <person name="Miyagishima S.Y."/>
        </authorList>
    </citation>
    <scope>NUCLEOTIDE SEQUENCE</scope>
    <source>
        <strain evidence="8">NBRC 102759</strain>
    </source>
</reference>
<dbReference type="Proteomes" id="UP001061958">
    <property type="component" value="Unassembled WGS sequence"/>
</dbReference>
<dbReference type="AlphaFoldDB" id="A0A9C7PXC6"/>
<comment type="caution">
    <text evidence="8">The sequence shown here is derived from an EMBL/GenBank/DDBJ whole genome shotgun (WGS) entry which is preliminary data.</text>
</comment>
<protein>
    <submittedName>
        <fullName evidence="8">Uncharacterized protein</fullName>
    </submittedName>
</protein>
<reference evidence="8" key="1">
    <citation type="journal article" date="2022" name="Proc. Natl. Acad. Sci. U.S.A.">
        <title>Life cycle and functional genomics of the unicellular red alga Galdieria for elucidating algal and plant evolution and industrial use.</title>
        <authorList>
            <person name="Hirooka S."/>
            <person name="Itabashi T."/>
            <person name="Ichinose T.M."/>
            <person name="Onuma R."/>
            <person name="Fujiwara T."/>
            <person name="Yamashita S."/>
            <person name="Jong L.W."/>
            <person name="Tomita R."/>
            <person name="Iwane A.H."/>
            <person name="Miyagishima S.Y."/>
        </authorList>
    </citation>
    <scope>NUCLEOTIDE SEQUENCE</scope>
    <source>
        <strain evidence="8">NBRC 102759</strain>
    </source>
</reference>
<dbReference type="InterPro" id="IPR024512">
    <property type="entry name" value="Ser_palmitoyltrfase_ssu-like"/>
</dbReference>
<keyword evidence="2 6" id="KW-0812">Transmembrane</keyword>
<evidence type="ECO:0000256" key="6">
    <source>
        <dbReference type="SAM" id="Phobius"/>
    </source>
</evidence>
<evidence type="ECO:0000313" key="9">
    <source>
        <dbReference type="Proteomes" id="UP001061958"/>
    </source>
</evidence>
<evidence type="ECO:0000256" key="2">
    <source>
        <dbReference type="ARBA" id="ARBA00022692"/>
    </source>
</evidence>
<name>A0A9C7PXC6_9RHOD</name>
<evidence type="ECO:0000256" key="4">
    <source>
        <dbReference type="ARBA" id="ARBA00022989"/>
    </source>
</evidence>
<organism evidence="8 9">
    <name type="scientific">Galdieria partita</name>
    <dbReference type="NCBI Taxonomy" id="83374"/>
    <lineage>
        <taxon>Eukaryota</taxon>
        <taxon>Rhodophyta</taxon>
        <taxon>Bangiophyceae</taxon>
        <taxon>Galdieriales</taxon>
        <taxon>Galdieriaceae</taxon>
        <taxon>Galdieria</taxon>
    </lineage>
</organism>
<evidence type="ECO:0000313" key="7">
    <source>
        <dbReference type="EMBL" id="GJQ11532.1"/>
    </source>
</evidence>
<dbReference type="OrthoDB" id="6497at2759"/>
<dbReference type="Pfam" id="PF11779">
    <property type="entry name" value="SPT_ssu-like"/>
    <property type="match status" value="1"/>
</dbReference>
<evidence type="ECO:0000256" key="1">
    <source>
        <dbReference type="ARBA" id="ARBA00004477"/>
    </source>
</evidence>
<dbReference type="GO" id="GO:0005789">
    <property type="term" value="C:endoplasmic reticulum membrane"/>
    <property type="evidence" value="ECO:0007669"/>
    <property type="project" value="UniProtKB-SubCell"/>
</dbReference>